<keyword evidence="1" id="KW-0812">Transmembrane</keyword>
<evidence type="ECO:0000313" key="3">
    <source>
        <dbReference type="Proteomes" id="UP000265515"/>
    </source>
</evidence>
<proteinExistence type="predicted"/>
<evidence type="ECO:0000256" key="1">
    <source>
        <dbReference type="SAM" id="Phobius"/>
    </source>
</evidence>
<dbReference type="Gramene" id="GBG64871">
    <property type="protein sequence ID" value="GBG64871"/>
    <property type="gene ID" value="CBR_g48339"/>
</dbReference>
<sequence>MIGFVVVAQKKTDRHLFPSSAMAMGDSLAYSNGHGASPGVQTDYYHGNRPAGDRSLASEDVLPSVTLLEQELFVRDVNGTAGTPRAVLVHTPEAPFNAIPSPFDESSGLGYRCESIYRNVVFLPNSTQFFAILEQSCITRNRTYQRNLEASESVGISYVSLTFREMSVRHADLLPMRQGSKPLADEAVLSYWWPVDSTDGERVSSPILYEKDKNMPIMATIYGMDIAETGTHLVLVSFRHSGSMQPTPPVLMSLSTINGSRSLIMSLTGDVTSVDGIAFDRNKTKLFATENFLSPSSLLTGGRLWVRLASADVDESGYPVTSDGRDRERDPFHIVHRLGSPPDPEIDYVPGGAYFSPHSVTPSGRCMYLMNKYPMEVFGVDPSTSELTRVLGPGMKTKPFAFSHSRTPYTARTDIAATSDGCNLFITGAVDYPASTGLVWVKMTRRCGRARSKEVVARYDGYETTGIGSLALQELEGRLFLYIGATDGRLFELEINRSHLHVCSDASRRLRPPPLSLLITFLHLLTFVMAFVSFVIAL</sequence>
<dbReference type="Proteomes" id="UP000265515">
    <property type="component" value="Unassembled WGS sequence"/>
</dbReference>
<keyword evidence="1" id="KW-1133">Transmembrane helix</keyword>
<keyword evidence="1" id="KW-0472">Membrane</keyword>
<organism evidence="2 3">
    <name type="scientific">Chara braunii</name>
    <name type="common">Braun's stonewort</name>
    <dbReference type="NCBI Taxonomy" id="69332"/>
    <lineage>
        <taxon>Eukaryota</taxon>
        <taxon>Viridiplantae</taxon>
        <taxon>Streptophyta</taxon>
        <taxon>Charophyceae</taxon>
        <taxon>Charales</taxon>
        <taxon>Characeae</taxon>
        <taxon>Chara</taxon>
    </lineage>
</organism>
<keyword evidence="3" id="KW-1185">Reference proteome</keyword>
<protein>
    <submittedName>
        <fullName evidence="2">Uncharacterized protein</fullName>
    </submittedName>
</protein>
<reference evidence="2 3" key="1">
    <citation type="journal article" date="2018" name="Cell">
        <title>The Chara Genome: Secondary Complexity and Implications for Plant Terrestrialization.</title>
        <authorList>
            <person name="Nishiyama T."/>
            <person name="Sakayama H."/>
            <person name="Vries J.D."/>
            <person name="Buschmann H."/>
            <person name="Saint-Marcoux D."/>
            <person name="Ullrich K.K."/>
            <person name="Haas F.B."/>
            <person name="Vanderstraeten L."/>
            <person name="Becker D."/>
            <person name="Lang D."/>
            <person name="Vosolsobe S."/>
            <person name="Rombauts S."/>
            <person name="Wilhelmsson P.K.I."/>
            <person name="Janitza P."/>
            <person name="Kern R."/>
            <person name="Heyl A."/>
            <person name="Rumpler F."/>
            <person name="Villalobos L.I.A.C."/>
            <person name="Clay J.M."/>
            <person name="Skokan R."/>
            <person name="Toyoda A."/>
            <person name="Suzuki Y."/>
            <person name="Kagoshima H."/>
            <person name="Schijlen E."/>
            <person name="Tajeshwar N."/>
            <person name="Catarino B."/>
            <person name="Hetherington A.J."/>
            <person name="Saltykova A."/>
            <person name="Bonnot C."/>
            <person name="Breuninger H."/>
            <person name="Symeonidi A."/>
            <person name="Radhakrishnan G.V."/>
            <person name="Van Nieuwerburgh F."/>
            <person name="Deforce D."/>
            <person name="Chang C."/>
            <person name="Karol K.G."/>
            <person name="Hedrich R."/>
            <person name="Ulvskov P."/>
            <person name="Glockner G."/>
            <person name="Delwiche C.F."/>
            <person name="Petrasek J."/>
            <person name="Van de Peer Y."/>
            <person name="Friml J."/>
            <person name="Beilby M."/>
            <person name="Dolan L."/>
            <person name="Kohara Y."/>
            <person name="Sugano S."/>
            <person name="Fujiyama A."/>
            <person name="Delaux P.-M."/>
            <person name="Quint M."/>
            <person name="TheiBen G."/>
            <person name="Hagemann M."/>
            <person name="Harholt J."/>
            <person name="Dunand C."/>
            <person name="Zachgo S."/>
            <person name="Langdale J."/>
            <person name="Maumus F."/>
            <person name="Straeten D.V.D."/>
            <person name="Gould S.B."/>
            <person name="Rensing S.A."/>
        </authorList>
    </citation>
    <scope>NUCLEOTIDE SEQUENCE [LARGE SCALE GENOMIC DNA]</scope>
    <source>
        <strain evidence="2 3">S276</strain>
    </source>
</reference>
<dbReference type="AlphaFoldDB" id="A0A388K4A0"/>
<gene>
    <name evidence="2" type="ORF">CBR_g48339</name>
</gene>
<evidence type="ECO:0000313" key="2">
    <source>
        <dbReference type="EMBL" id="GBG64871.1"/>
    </source>
</evidence>
<dbReference type="EMBL" id="BFEA01000055">
    <property type="protein sequence ID" value="GBG64871.1"/>
    <property type="molecule type" value="Genomic_DNA"/>
</dbReference>
<accession>A0A388K4A0</accession>
<feature type="transmembrane region" description="Helical" evidence="1">
    <location>
        <begin position="515"/>
        <end position="537"/>
    </location>
</feature>
<name>A0A388K4A0_CHABU</name>
<dbReference type="SUPFAM" id="SSF75011">
    <property type="entry name" value="3-carboxy-cis,cis-mucoante lactonizing enzyme"/>
    <property type="match status" value="1"/>
</dbReference>
<comment type="caution">
    <text evidence="2">The sequence shown here is derived from an EMBL/GenBank/DDBJ whole genome shotgun (WGS) entry which is preliminary data.</text>
</comment>